<feature type="domain" description="Clp1 P-loop" evidence="4">
    <location>
        <begin position="1051"/>
        <end position="1204"/>
    </location>
</feature>
<dbReference type="GO" id="GO:0072659">
    <property type="term" value="P:protein localization to plasma membrane"/>
    <property type="evidence" value="ECO:0007669"/>
    <property type="project" value="TreeGrafter"/>
</dbReference>
<sequence>MSLVKCQRCKKKYVPEILLSTVEPPAELGVVGQSAFVEAHVCRAKKRKDGESNATIVSDAIPFVEYDLHRQLMYKLKIHGLNAIFGLRFQLTVGDTLIVAVACGTAMYLSALPTPPALRISRNLDVIDEEDKKLLEMQRKIMDLSETNRQNLEAAKSRELEVGEPGSIVSPTDATTAATQPEDESSGSGSDSEDEAENYQTNVVIQIDDDADEDLMAVLLDPVFTDGFLLCSTETLPNHPYFVSADPTIPDNAHLITTVKQGHIMISHHPNRQLAALFRSIYEDLRFRLSYFTDCVLAGITYNIQLPRANEVQIQLTAVALGQQRITDALEPLGVPITLSPWRSTAGSVALSASHSRSGSDIEPGAGVPSVPPDAPRVMPTDESMVFQMDECQLGDTSRQTTSTQPTTPISTLTNLNTGPGVTMPMTTSSSKYTVAGSTPTMSTSPLREHLHQDPPATPSSALKSSLMSLPTPIHQPTTSNGSNDYTPGTTSMFSGSRSNKHIRQQSMSSTISRHVPADESSKAALLPMVPIMPMMPMDRPFIEMTPLSFIPGRTPTRYLGKLSLHFVKETHILHDATVSSGMGGFVHVFLMEIQAVARSHVAALGGDGIVGLRVDESFFQESVKNQGYALISISGDVVGCTLTGESSSSNSEDESDQDQSDVEDAANDDFSSGPNRTGSGSTAKSTPTMFGWQSNQSMESIDIPSSILPLSGAIAARRQHLIDTISNSSTPETEEHVQVDNQDIDEDEKESLDSAGSSDIDVNGESDHDDPVRDTEFKSASRNAAAVHHHQGRRDRRPYMDPQSVSSFKASCSNTAFIANPGSPGLTLIGMKTGQTIVFQGCARVIPVTGYASALGYIMSGTVGKRRSRLEKAQETPTTAELDLSVISLFTIFSPRTHALAVIESVSLTRPQKTIMAPQKTIPTPADLKMQLETLLAQLTLGDFDTVLAVQSASADGIFGIEKVVPLFKGVFSMKQKAHTRPTEDDKDRLTQLRFETHLTGFHPILETTEGVAALKIPSTWKDAMETLINATIDENEGRVKRPPVSVVCGGKKMGKSTFTRLILNRMLNRYRKVAFLECDVGQSEFTPVGMVALHVIETPALGSPFTHPRQPYRAFFVGNSTPRDDPGYYMACIKELVRTYYAEVSHTRGWGDTEDDDYHSDDEDEHIPLVVNTQGWIKGLGYDLLLQILDYTAPSHIFGVYSPSTGDSNLPSTFLTVLKERAMSAGRQSPVFSYVSAAVVGDENNISPFTKYHPADHRALALLSYFYQKQPEGNGQDSRSNDVLEWDFTQALVLRRPWCWDWSRAKGVWVLFDQVPRSQILYALNGSLVALTGDKEDPHHESEQEADTSNLESNVKSGENIPGPTISPPNYLPLGQYPPPPPEVTTCHGLAIIRSIQPSTRTLHILTPIPLDTLKKCNGIVKGSIHMPLHANLDHNEENPKVPGVAGVPWKNVPYLHYEAPTVHFGSQSPSNEVRKSPRLGLGPATKILGSDAKVTRKNLSRKRLQ</sequence>
<feature type="compositionally biased region" description="Basic and acidic residues" evidence="3">
    <location>
        <begin position="1335"/>
        <end position="1345"/>
    </location>
</feature>
<feature type="region of interest" description="Disordered" evidence="3">
    <location>
        <begin position="396"/>
        <end position="519"/>
    </location>
</feature>
<dbReference type="InterPro" id="IPR038983">
    <property type="entry name" value="C2CD5"/>
</dbReference>
<dbReference type="GO" id="GO:0005886">
    <property type="term" value="C:plasma membrane"/>
    <property type="evidence" value="ECO:0007669"/>
    <property type="project" value="TreeGrafter"/>
</dbReference>
<feature type="compositionally biased region" description="Acidic residues" evidence="3">
    <location>
        <begin position="181"/>
        <end position="197"/>
    </location>
</feature>
<dbReference type="GO" id="GO:0031340">
    <property type="term" value="P:positive regulation of vesicle fusion"/>
    <property type="evidence" value="ECO:0007669"/>
    <property type="project" value="TreeGrafter"/>
</dbReference>
<feature type="region of interest" description="Disordered" evidence="3">
    <location>
        <begin position="1469"/>
        <end position="1488"/>
    </location>
</feature>
<feature type="compositionally biased region" description="Pro residues" evidence="3">
    <location>
        <begin position="1367"/>
        <end position="1381"/>
    </location>
</feature>
<feature type="compositionally biased region" description="Polar residues" evidence="3">
    <location>
        <begin position="1349"/>
        <end position="1359"/>
    </location>
</feature>
<evidence type="ECO:0000313" key="9">
    <source>
        <dbReference type="Proteomes" id="UP000749646"/>
    </source>
</evidence>
<dbReference type="PANTHER" id="PTHR37412">
    <property type="entry name" value="C2 DOMAIN-CONTAINING PROTEIN 5"/>
    <property type="match status" value="1"/>
</dbReference>
<dbReference type="GO" id="GO:0010828">
    <property type="term" value="P:positive regulation of D-glucose transmembrane transport"/>
    <property type="evidence" value="ECO:0007669"/>
    <property type="project" value="TreeGrafter"/>
</dbReference>
<feature type="compositionally biased region" description="Polar residues" evidence="3">
    <location>
        <begin position="169"/>
        <end position="179"/>
    </location>
</feature>
<name>A0A9P6INR7_9FUNG</name>
<dbReference type="Pfam" id="PF23028">
    <property type="entry name" value="YbjQ_3"/>
    <property type="match status" value="1"/>
</dbReference>
<reference evidence="8" key="1">
    <citation type="journal article" date="2020" name="Fungal Divers.">
        <title>Resolving the Mortierellaceae phylogeny through synthesis of multi-gene phylogenetics and phylogenomics.</title>
        <authorList>
            <person name="Vandepol N."/>
            <person name="Liber J."/>
            <person name="Desiro A."/>
            <person name="Na H."/>
            <person name="Kennedy M."/>
            <person name="Barry K."/>
            <person name="Grigoriev I.V."/>
            <person name="Miller A.N."/>
            <person name="O'Donnell K."/>
            <person name="Stajich J.E."/>
            <person name="Bonito G."/>
        </authorList>
    </citation>
    <scope>NUCLEOTIDE SEQUENCE</scope>
    <source>
        <strain evidence="8">MES-2147</strain>
    </source>
</reference>
<evidence type="ECO:0000256" key="3">
    <source>
        <dbReference type="SAM" id="MobiDB-lite"/>
    </source>
</evidence>
<dbReference type="GO" id="GO:0005509">
    <property type="term" value="F:calcium ion binding"/>
    <property type="evidence" value="ECO:0007669"/>
    <property type="project" value="TreeGrafter"/>
</dbReference>
<dbReference type="InterPro" id="IPR032319">
    <property type="entry name" value="CLP1_P"/>
</dbReference>
<feature type="region of interest" description="Disordered" evidence="3">
    <location>
        <begin position="644"/>
        <end position="692"/>
    </location>
</feature>
<dbReference type="Proteomes" id="UP000749646">
    <property type="component" value="Unassembled WGS sequence"/>
</dbReference>
<feature type="compositionally biased region" description="Polar residues" evidence="3">
    <location>
        <begin position="415"/>
        <end position="446"/>
    </location>
</feature>
<comment type="caution">
    <text evidence="8">The sequence shown here is derived from an EMBL/GenBank/DDBJ whole genome shotgun (WGS) entry which is preliminary data.</text>
</comment>
<feature type="compositionally biased region" description="Basic residues" evidence="3">
    <location>
        <begin position="788"/>
        <end position="797"/>
    </location>
</feature>
<dbReference type="PANTHER" id="PTHR37412:SF2">
    <property type="entry name" value="C2 DOMAIN-CONTAINING PROTEIN 5"/>
    <property type="match status" value="1"/>
</dbReference>
<organism evidence="8 9">
    <name type="scientific">Modicella reniformis</name>
    <dbReference type="NCBI Taxonomy" id="1440133"/>
    <lineage>
        <taxon>Eukaryota</taxon>
        <taxon>Fungi</taxon>
        <taxon>Fungi incertae sedis</taxon>
        <taxon>Mucoromycota</taxon>
        <taxon>Mortierellomycotina</taxon>
        <taxon>Mortierellomycetes</taxon>
        <taxon>Mortierellales</taxon>
        <taxon>Mortierellaceae</taxon>
        <taxon>Modicella</taxon>
    </lineage>
</organism>
<dbReference type="Pfam" id="PF23128">
    <property type="entry name" value="YbjQ_4"/>
    <property type="match status" value="1"/>
</dbReference>
<dbReference type="GO" id="GO:0005544">
    <property type="term" value="F:calcium-dependent phospholipid binding"/>
    <property type="evidence" value="ECO:0007669"/>
    <property type="project" value="InterPro"/>
</dbReference>
<evidence type="ECO:0000256" key="2">
    <source>
        <dbReference type="ARBA" id="ARBA00019824"/>
    </source>
</evidence>
<evidence type="ECO:0000259" key="5">
    <source>
        <dbReference type="Pfam" id="PF23025"/>
    </source>
</evidence>
<dbReference type="GO" id="GO:0090314">
    <property type="term" value="P:positive regulation of protein targeting to membrane"/>
    <property type="evidence" value="ECO:0007669"/>
    <property type="project" value="TreeGrafter"/>
</dbReference>
<feature type="compositionally biased region" description="Polar residues" evidence="3">
    <location>
        <begin position="670"/>
        <end position="692"/>
    </location>
</feature>
<evidence type="ECO:0000259" key="4">
    <source>
        <dbReference type="Pfam" id="PF16575"/>
    </source>
</evidence>
<feature type="region of interest" description="Disordered" evidence="3">
    <location>
        <begin position="156"/>
        <end position="197"/>
    </location>
</feature>
<gene>
    <name evidence="8" type="ORF">BGZ65_006917</name>
</gene>
<accession>A0A9P6INR7</accession>
<dbReference type="Pfam" id="PF23025">
    <property type="entry name" value="YbjQ_2"/>
    <property type="match status" value="1"/>
</dbReference>
<keyword evidence="9" id="KW-1185">Reference proteome</keyword>
<feature type="region of interest" description="Disordered" evidence="3">
    <location>
        <begin position="726"/>
        <end position="806"/>
    </location>
</feature>
<dbReference type="OrthoDB" id="2405412at2759"/>
<dbReference type="InterPro" id="IPR056430">
    <property type="entry name" value="C2CD5_YbjQ-like_dom"/>
</dbReference>
<feature type="domain" description="C2" evidence="6">
    <location>
        <begin position="226"/>
        <end position="322"/>
    </location>
</feature>
<dbReference type="EMBL" id="JAAAHW010009458">
    <property type="protein sequence ID" value="KAF9940479.1"/>
    <property type="molecule type" value="Genomic_DNA"/>
</dbReference>
<feature type="domain" description="C2" evidence="5">
    <location>
        <begin position="12"/>
        <end position="110"/>
    </location>
</feature>
<dbReference type="InterPro" id="IPR056431">
    <property type="entry name" value="C2CD5_YbjQ-rel_dom"/>
</dbReference>
<dbReference type="InterPro" id="IPR027417">
    <property type="entry name" value="P-loop_NTPase"/>
</dbReference>
<evidence type="ECO:0000313" key="8">
    <source>
        <dbReference type="EMBL" id="KAF9940479.1"/>
    </source>
</evidence>
<feature type="compositionally biased region" description="Low complexity" evidence="3">
    <location>
        <begin position="397"/>
        <end position="414"/>
    </location>
</feature>
<protein>
    <recommendedName>
        <fullName evidence="2">Polynucleotide 5'-hydroxyl-kinase GRC3</fullName>
    </recommendedName>
    <alternativeName>
        <fullName evidence="1">Polynucleotide 5'-hydroxyl-kinase grc3</fullName>
    </alternativeName>
</protein>
<dbReference type="GO" id="GO:0065002">
    <property type="term" value="P:intracellular protein transmembrane transport"/>
    <property type="evidence" value="ECO:0007669"/>
    <property type="project" value="TreeGrafter"/>
</dbReference>
<feature type="domain" description="C2CD5 C-terminal" evidence="7">
    <location>
        <begin position="545"/>
        <end position="640"/>
    </location>
</feature>
<feature type="compositionally biased region" description="Basic and acidic residues" evidence="3">
    <location>
        <begin position="766"/>
        <end position="780"/>
    </location>
</feature>
<proteinExistence type="predicted"/>
<dbReference type="Pfam" id="PF16575">
    <property type="entry name" value="CLP1_P"/>
    <property type="match status" value="1"/>
</dbReference>
<dbReference type="Gene3D" id="3.40.50.300">
    <property type="entry name" value="P-loop containing nucleotide triphosphate hydrolases"/>
    <property type="match status" value="1"/>
</dbReference>
<feature type="compositionally biased region" description="Acidic residues" evidence="3">
    <location>
        <begin position="652"/>
        <end position="668"/>
    </location>
</feature>
<dbReference type="InterPro" id="IPR057815">
    <property type="entry name" value="C2CD5_C"/>
</dbReference>
<evidence type="ECO:0000259" key="7">
    <source>
        <dbReference type="Pfam" id="PF23128"/>
    </source>
</evidence>
<evidence type="ECO:0000256" key="1">
    <source>
        <dbReference type="ARBA" id="ARBA00018706"/>
    </source>
</evidence>
<feature type="region of interest" description="Disordered" evidence="3">
    <location>
        <begin position="1335"/>
        <end position="1381"/>
    </location>
</feature>
<evidence type="ECO:0000259" key="6">
    <source>
        <dbReference type="Pfam" id="PF23028"/>
    </source>
</evidence>
<feature type="compositionally biased region" description="Polar residues" evidence="3">
    <location>
        <begin position="459"/>
        <end position="498"/>
    </location>
</feature>